<dbReference type="CDD" id="cd01627">
    <property type="entry name" value="HAD_TPP"/>
    <property type="match status" value="1"/>
</dbReference>
<dbReference type="GO" id="GO:0004805">
    <property type="term" value="F:trehalose-phosphatase activity"/>
    <property type="evidence" value="ECO:0007669"/>
    <property type="project" value="TreeGrafter"/>
</dbReference>
<evidence type="ECO:0000256" key="2">
    <source>
        <dbReference type="SAM" id="MobiDB-lite"/>
    </source>
</evidence>
<dbReference type="SUPFAM" id="SSF56784">
    <property type="entry name" value="HAD-like"/>
    <property type="match status" value="1"/>
</dbReference>
<dbReference type="PANTHER" id="PTHR10788:SF130">
    <property type="entry name" value="ALPHA,ALPHA-TREHALOSE-PHOSPHATE SYNTHASE [UDP-FORMING] 1"/>
    <property type="match status" value="1"/>
</dbReference>
<sequence length="501" mass="56151">MALGSKEDHFSVQAISSFSYRLTTNHFFTDVALVTSLRDGMNLVSYEFVACQDEKKGVLILSEFAGAAQSLGAGALLVNPWNITEVAAAIGKALNMSDEEREKRHQINFLHVTEHTAQEWAEFFVSELNDTVVEAQLRITQIRPVLPVDCAVNNFLNCSNRLLILGFNAALTEAIDTPCRRGGDQVKDMNFKLHPELNGPLSVLCNDPKSTIVILSGSRRIDLDNNFGDYDMWLAAEHGMFLRHTRRGDWMTTMPEHLNLDWIPSVYHVFEYFKERTPRSTIELRDTSLVWNYKYADFEFGRLQARDMLQHLWTGPISNASVEVVQGSRSVEVRPVGVTKGSAIDRILGEIVHSKPLKSPIDYVLCIGHFLEKDEDVYTFFEPELPSDNGNHPRTKAFDTSKFPERPPPKPPANRGGSKASHGKTQRSTPNSEKMTNHSNGGVSRKQSSEKTSWNVLDLKKDDYFSCAVGRTRTSARYTIGSSDDVVSFLTRLAEASLSVS</sequence>
<dbReference type="Pfam" id="PF00982">
    <property type="entry name" value="Glyco_transf_20"/>
    <property type="match status" value="1"/>
</dbReference>
<dbReference type="GO" id="GO:0003825">
    <property type="term" value="F:alpha,alpha-trehalose-phosphate synthase (UDP-forming) activity"/>
    <property type="evidence" value="ECO:0007669"/>
    <property type="project" value="TreeGrafter"/>
</dbReference>
<dbReference type="GO" id="GO:0005829">
    <property type="term" value="C:cytosol"/>
    <property type="evidence" value="ECO:0007669"/>
    <property type="project" value="TreeGrafter"/>
</dbReference>
<dbReference type="Gene3D" id="3.40.50.1000">
    <property type="entry name" value="HAD superfamily/HAD-like"/>
    <property type="match status" value="1"/>
</dbReference>
<dbReference type="GO" id="GO:0005992">
    <property type="term" value="P:trehalose biosynthetic process"/>
    <property type="evidence" value="ECO:0007669"/>
    <property type="project" value="InterPro"/>
</dbReference>
<dbReference type="SUPFAM" id="SSF53756">
    <property type="entry name" value="UDP-Glycosyltransferase/glycogen phosphorylase"/>
    <property type="match status" value="1"/>
</dbReference>
<feature type="compositionally biased region" description="Basic and acidic residues" evidence="2">
    <location>
        <begin position="396"/>
        <end position="408"/>
    </location>
</feature>
<organism evidence="3 4">
    <name type="scientific">Chenopodium quinoa</name>
    <name type="common">Quinoa</name>
    <dbReference type="NCBI Taxonomy" id="63459"/>
    <lineage>
        <taxon>Eukaryota</taxon>
        <taxon>Viridiplantae</taxon>
        <taxon>Streptophyta</taxon>
        <taxon>Embryophyta</taxon>
        <taxon>Tracheophyta</taxon>
        <taxon>Spermatophyta</taxon>
        <taxon>Magnoliopsida</taxon>
        <taxon>eudicotyledons</taxon>
        <taxon>Gunneridae</taxon>
        <taxon>Pentapetalae</taxon>
        <taxon>Caryophyllales</taxon>
        <taxon>Chenopodiaceae</taxon>
        <taxon>Chenopodioideae</taxon>
        <taxon>Atripliceae</taxon>
        <taxon>Chenopodium</taxon>
    </lineage>
</organism>
<dbReference type="PANTHER" id="PTHR10788">
    <property type="entry name" value="TREHALOSE-6-PHOSPHATE SYNTHASE"/>
    <property type="match status" value="1"/>
</dbReference>
<feature type="compositionally biased region" description="Polar residues" evidence="2">
    <location>
        <begin position="426"/>
        <end position="452"/>
    </location>
</feature>
<evidence type="ECO:0000256" key="1">
    <source>
        <dbReference type="ARBA" id="ARBA00005409"/>
    </source>
</evidence>
<dbReference type="InterPro" id="IPR003337">
    <property type="entry name" value="Trehalose_PPase"/>
</dbReference>
<feature type="region of interest" description="Disordered" evidence="2">
    <location>
        <begin position="382"/>
        <end position="452"/>
    </location>
</feature>
<protein>
    <submittedName>
        <fullName evidence="3">Uncharacterized protein</fullName>
    </submittedName>
</protein>
<dbReference type="InterPro" id="IPR023214">
    <property type="entry name" value="HAD_sf"/>
</dbReference>
<dbReference type="Proteomes" id="UP000596660">
    <property type="component" value="Unplaced"/>
</dbReference>
<dbReference type="Gramene" id="AUR62013957-RA">
    <property type="protein sequence ID" value="AUR62013957-RA:cds"/>
    <property type="gene ID" value="AUR62013957"/>
</dbReference>
<dbReference type="InterPro" id="IPR001830">
    <property type="entry name" value="Glyco_trans_20"/>
</dbReference>
<evidence type="ECO:0000313" key="4">
    <source>
        <dbReference type="Proteomes" id="UP000596660"/>
    </source>
</evidence>
<dbReference type="AlphaFoldDB" id="A0A803LJ10"/>
<dbReference type="Pfam" id="PF02358">
    <property type="entry name" value="Trehalose_PPase"/>
    <property type="match status" value="1"/>
</dbReference>
<reference evidence="3" key="1">
    <citation type="journal article" date="2017" name="Nature">
        <title>The genome of Chenopodium quinoa.</title>
        <authorList>
            <person name="Jarvis D.E."/>
            <person name="Ho Y.S."/>
            <person name="Lightfoot D.J."/>
            <person name="Schmoeckel S.M."/>
            <person name="Li B."/>
            <person name="Borm T.J.A."/>
            <person name="Ohyanagi H."/>
            <person name="Mineta K."/>
            <person name="Michell C.T."/>
            <person name="Saber N."/>
            <person name="Kharbatia N.M."/>
            <person name="Rupper R.R."/>
            <person name="Sharp A.R."/>
            <person name="Dally N."/>
            <person name="Boughton B.A."/>
            <person name="Woo Y.H."/>
            <person name="Gao G."/>
            <person name="Schijlen E.G.W.M."/>
            <person name="Guo X."/>
            <person name="Momin A.A."/>
            <person name="Negrao S."/>
            <person name="Al-Babili S."/>
            <person name="Gehring C."/>
            <person name="Roessner U."/>
            <person name="Jung C."/>
            <person name="Murphy K."/>
            <person name="Arold S.T."/>
            <person name="Gojobori T."/>
            <person name="van der Linden C.G."/>
            <person name="van Loo E.N."/>
            <person name="Jellen E.N."/>
            <person name="Maughan P.J."/>
            <person name="Tester M."/>
        </authorList>
    </citation>
    <scope>NUCLEOTIDE SEQUENCE [LARGE SCALE GENOMIC DNA]</scope>
    <source>
        <strain evidence="3">cv. PI 614886</strain>
    </source>
</reference>
<comment type="similarity">
    <text evidence="1">In the N-terminal section; belongs to the glycosyltransferase 20 family.</text>
</comment>
<dbReference type="NCBIfam" id="TIGR00685">
    <property type="entry name" value="T6PP"/>
    <property type="match status" value="1"/>
</dbReference>
<dbReference type="OMA" id="EYFERWI"/>
<name>A0A803LJ10_CHEQI</name>
<accession>A0A803LJ10</accession>
<dbReference type="Gene3D" id="3.30.70.1020">
    <property type="entry name" value="Trehalose-6-phosphate phosphatase related protein, domain 2"/>
    <property type="match status" value="1"/>
</dbReference>
<keyword evidence="4" id="KW-1185">Reference proteome</keyword>
<dbReference type="FunFam" id="3.30.70.1020:FF:000001">
    <property type="entry name" value="Alpha,alpha-trehalose-phosphate synthase [UDP-forming] 1"/>
    <property type="match status" value="1"/>
</dbReference>
<dbReference type="Gene3D" id="3.40.50.2000">
    <property type="entry name" value="Glycogen Phosphorylase B"/>
    <property type="match status" value="2"/>
</dbReference>
<reference evidence="3" key="2">
    <citation type="submission" date="2021-03" db="UniProtKB">
        <authorList>
            <consortium name="EnsemblPlants"/>
        </authorList>
    </citation>
    <scope>IDENTIFICATION</scope>
</reference>
<evidence type="ECO:0000313" key="3">
    <source>
        <dbReference type="EnsemblPlants" id="AUR62013957-RA:cds"/>
    </source>
</evidence>
<dbReference type="EnsemblPlants" id="AUR62013957-RA">
    <property type="protein sequence ID" value="AUR62013957-RA:cds"/>
    <property type="gene ID" value="AUR62013957"/>
</dbReference>
<proteinExistence type="inferred from homology"/>
<dbReference type="InterPro" id="IPR036412">
    <property type="entry name" value="HAD-like_sf"/>
</dbReference>